<dbReference type="PROSITE" id="PS00134">
    <property type="entry name" value="TRYPSIN_HIS"/>
    <property type="match status" value="1"/>
</dbReference>
<dbReference type="GO" id="GO:0006508">
    <property type="term" value="P:proteolysis"/>
    <property type="evidence" value="ECO:0007669"/>
    <property type="project" value="UniProtKB-KW"/>
</dbReference>
<dbReference type="GO" id="GO:0004252">
    <property type="term" value="F:serine-type endopeptidase activity"/>
    <property type="evidence" value="ECO:0007669"/>
    <property type="project" value="InterPro"/>
</dbReference>
<dbReference type="RefSeq" id="WP_164612240.1">
    <property type="nucleotide sequence ID" value="NZ_JAAIKE010000003.1"/>
</dbReference>
<evidence type="ECO:0000256" key="1">
    <source>
        <dbReference type="ARBA" id="ARBA00022729"/>
    </source>
</evidence>
<dbReference type="Gene3D" id="2.40.10.10">
    <property type="entry name" value="Trypsin-like serine proteases"/>
    <property type="match status" value="2"/>
</dbReference>
<dbReference type="SUPFAM" id="SSF50494">
    <property type="entry name" value="Trypsin-like serine proteases"/>
    <property type="match status" value="1"/>
</dbReference>
<evidence type="ECO:0000313" key="4">
    <source>
        <dbReference type="EMBL" id="NEX47015.1"/>
    </source>
</evidence>
<evidence type="ECO:0000259" key="3">
    <source>
        <dbReference type="PROSITE" id="PS50240"/>
    </source>
</evidence>
<feature type="chain" id="PRO_5025620831" evidence="2">
    <location>
        <begin position="22"/>
        <end position="281"/>
    </location>
</feature>
<accession>A0A6B3RSN4</accession>
<dbReference type="PRINTS" id="PR00722">
    <property type="entry name" value="CHYMOTRYPSIN"/>
</dbReference>
<dbReference type="InterPro" id="IPR050966">
    <property type="entry name" value="Glutamyl_endopeptidase"/>
</dbReference>
<feature type="signal peptide" evidence="2">
    <location>
        <begin position="1"/>
        <end position="21"/>
    </location>
</feature>
<dbReference type="PANTHER" id="PTHR15462">
    <property type="entry name" value="SERINE PROTEASE"/>
    <property type="match status" value="1"/>
</dbReference>
<dbReference type="InterPro" id="IPR043504">
    <property type="entry name" value="Peptidase_S1_PA_chymotrypsin"/>
</dbReference>
<evidence type="ECO:0000313" key="5">
    <source>
        <dbReference type="Proteomes" id="UP000481421"/>
    </source>
</evidence>
<reference evidence="4 5" key="1">
    <citation type="submission" date="2020-02" db="EMBL/GenBank/DDBJ databases">
        <title>Rhodobacter algicola sp. nov., isolated from microalga culture.</title>
        <authorList>
            <person name="Park C.-Y."/>
        </authorList>
    </citation>
    <scope>NUCLEOTIDE SEQUENCE [LARGE SCALE GENOMIC DNA]</scope>
    <source>
        <strain evidence="4 5">ETT8</strain>
    </source>
</reference>
<organism evidence="4 5">
    <name type="scientific">Pseudotabrizicola algicola</name>
    <dbReference type="NCBI Taxonomy" id="2709381"/>
    <lineage>
        <taxon>Bacteria</taxon>
        <taxon>Pseudomonadati</taxon>
        <taxon>Pseudomonadota</taxon>
        <taxon>Alphaproteobacteria</taxon>
        <taxon>Rhodobacterales</taxon>
        <taxon>Paracoccaceae</taxon>
        <taxon>Pseudotabrizicola</taxon>
    </lineage>
</organism>
<dbReference type="Pfam" id="PF13365">
    <property type="entry name" value="Trypsin_2"/>
    <property type="match status" value="1"/>
</dbReference>
<dbReference type="InterPro" id="IPR001254">
    <property type="entry name" value="Trypsin_dom"/>
</dbReference>
<dbReference type="PANTHER" id="PTHR15462:SF8">
    <property type="entry name" value="SERINE PROTEASE"/>
    <property type="match status" value="1"/>
</dbReference>
<dbReference type="InterPro" id="IPR001314">
    <property type="entry name" value="Peptidase_S1A"/>
</dbReference>
<name>A0A6B3RSN4_9RHOB</name>
<keyword evidence="4" id="KW-0645">Protease</keyword>
<dbReference type="InterPro" id="IPR018114">
    <property type="entry name" value="TRYPSIN_HIS"/>
</dbReference>
<comment type="caution">
    <text evidence="4">The sequence shown here is derived from an EMBL/GenBank/DDBJ whole genome shotgun (WGS) entry which is preliminary data.</text>
</comment>
<dbReference type="Proteomes" id="UP000481421">
    <property type="component" value="Unassembled WGS sequence"/>
</dbReference>
<evidence type="ECO:0000256" key="2">
    <source>
        <dbReference type="SAM" id="SignalP"/>
    </source>
</evidence>
<protein>
    <submittedName>
        <fullName evidence="4">Trypsin-like serine protease</fullName>
    </submittedName>
</protein>
<proteinExistence type="predicted"/>
<gene>
    <name evidence="4" type="ORF">G3572_12430</name>
</gene>
<dbReference type="PROSITE" id="PS50240">
    <property type="entry name" value="TRYPSIN_DOM"/>
    <property type="match status" value="1"/>
</dbReference>
<dbReference type="AlphaFoldDB" id="A0A6B3RSN4"/>
<keyword evidence="4" id="KW-0378">Hydrolase</keyword>
<sequence length="281" mass="28425">MSRALCLCLVLALFAAPGAGAAQAQNSGLERLTRAEQIASWKAVGRVDVAGAHSCTGTLIAADLVLTAAHCLFGPDGAPVAIGQITFRAGLADGLSVAEARVARATAHARYRPGADGRADAAQVRHDVALLELSDAIPTALAPPFAVDSPGAGAEVSVVSYAEGRTEALSWQRACRVLGRQEGLIAVDCDVSVGSSGAPVFDRSRGRARIVSIISGGVRDGQGTVAYGMELPALVADLKAQLRAGRAVIGVAAAPPAARRIGPAASVRSAGGARFLRPPGN</sequence>
<keyword evidence="1 2" id="KW-0732">Signal</keyword>
<dbReference type="InterPro" id="IPR009003">
    <property type="entry name" value="Peptidase_S1_PA"/>
</dbReference>
<feature type="domain" description="Peptidase S1" evidence="3">
    <location>
        <begin position="41"/>
        <end position="243"/>
    </location>
</feature>
<dbReference type="EMBL" id="JAAIKE010000003">
    <property type="protein sequence ID" value="NEX47015.1"/>
    <property type="molecule type" value="Genomic_DNA"/>
</dbReference>
<keyword evidence="5" id="KW-1185">Reference proteome</keyword>